<dbReference type="RefSeq" id="WP_238713656.1">
    <property type="nucleotide sequence ID" value="NZ_JAEPBH010000019.1"/>
</dbReference>
<protein>
    <submittedName>
        <fullName evidence="1">Virulence factor SrfB</fullName>
    </submittedName>
</protein>
<accession>A0A8K0XWQ3</accession>
<comment type="caution">
    <text evidence="1">The sequence shown here is derived from an EMBL/GenBank/DDBJ whole genome shotgun (WGS) entry which is preliminary data.</text>
</comment>
<organism evidence="1 2">
    <name type="scientific">Tenebrionibacter intestinalis</name>
    <dbReference type="NCBI Taxonomy" id="2799638"/>
    <lineage>
        <taxon>Bacteria</taxon>
        <taxon>Pseudomonadati</taxon>
        <taxon>Pseudomonadota</taxon>
        <taxon>Gammaproteobacteria</taxon>
        <taxon>Enterobacterales</taxon>
        <taxon>Enterobacteriaceae</taxon>
        <taxon>Tenebrionibacter/Tenebrionicola group</taxon>
        <taxon>Tenebrionibacter</taxon>
    </lineage>
</organism>
<name>A0A8K0XWQ3_9ENTR</name>
<dbReference type="InterPro" id="IPR009216">
    <property type="entry name" value="Virulence_factor_SrfB"/>
</dbReference>
<dbReference type="Proteomes" id="UP000659047">
    <property type="component" value="Unassembled WGS sequence"/>
</dbReference>
<dbReference type="AlphaFoldDB" id="A0A8K0XWQ3"/>
<dbReference type="SUPFAM" id="SSF53067">
    <property type="entry name" value="Actin-like ATPase domain"/>
    <property type="match status" value="1"/>
</dbReference>
<reference evidence="1" key="1">
    <citation type="submission" date="2021-01" db="EMBL/GenBank/DDBJ databases">
        <title>Intestinitalea alba gen. nov., sp. nov., a novel genus of the family Enterobacteriaceae, isolated from the gut of the plastic-eating mealworm Tenebrio molitor L.</title>
        <authorList>
            <person name="Yang Y."/>
        </authorList>
    </citation>
    <scope>NUCLEOTIDE SEQUENCE</scope>
    <source>
        <strain evidence="1">BIT-L3</strain>
    </source>
</reference>
<gene>
    <name evidence="1" type="ORF">JJB97_08785</name>
</gene>
<dbReference type="PIRSF" id="PIRSF034585">
    <property type="entry name" value="SrfB"/>
    <property type="match status" value="1"/>
</dbReference>
<dbReference type="EMBL" id="JAEPBH010000019">
    <property type="protein sequence ID" value="MBK4715426.1"/>
    <property type="molecule type" value="Genomic_DNA"/>
</dbReference>
<evidence type="ECO:0000313" key="1">
    <source>
        <dbReference type="EMBL" id="MBK4715426.1"/>
    </source>
</evidence>
<keyword evidence="2" id="KW-1185">Reference proteome</keyword>
<dbReference type="Pfam" id="PF07520">
    <property type="entry name" value="SrfB"/>
    <property type="match status" value="1"/>
</dbReference>
<sequence>MLVNLYPYRHNVSLVRDSGIQFLDFGVTPVDNASRGCFVRKTANGPLLRLAWDDARQKFTLPAHDGDAPEVVEPENRAALSQSLSLLHGEWLPLPVLRVSARRRFAQGPCNWARFQIRKLAEPDETGHTHRLTLALDTRIMPDEEGAELLAPVESDITFGTRFALAWHDDELADFIDQAWVDGWLRESFSAAADERESRSLGEIQQALKKFEYQAHWLNLLELFGRELAIPELRIVETHAQASAIPVDLVLDVGNTHTCGILIEDHGIGESGLCHTAELRVRSPDAPQYVSPSFFSSRLTFARADFGRRFYSVESGRDDAFIWPSLARTGDEASWLAAQRHASIGACSLSSPRRYLWDCAPALRPWRFSKSGASAQAEAIAQPLMMLMNDEGVPLAELPEVERLPVFCAQYSRSALMTQLLCELLAQALSQINSVDNRLNMGQPDVPRQLRTLILTLPTGMPIRERNIFRQRMEEATGMVWRAMGWHPDDAAPSRRVPLPVVEAEWDEASCGQMFWLYNEIQQNYAGRADSLFRALARAGSGGDRPALRIASIDIGGGTTDMAVTEYSLQEDDSRSARITPRLLFREGFRVAGDDILLDVIRHCVLPALSNWLRRCGVREVDSLMNYLAGDAAQPESGEMLRRQMTLQYFIPLGNAILASWERCRPDDRLSGLDRLAGEMLTQPLSADLCDEVAKRVQPALPDDAAPFDLMAVPVQVNFTELQQAMLERRFAIAGPLHALCEAVSFYDCDVVLLTGRPISLPGVQALLRYLQPVPVNRMVMMNDYPVHEWYPFNGHPKSTAAVGAMLFSLSQSLRLPGFLFQPSGIQTYSTIRYLGVLDGQNRLMDENIWYRDIDLDNPGTKLDGEKMFAIRGNVRLGFRQLDNERWPATPLYTLAIVDPTLTAAIASQGPLYVRLALRQNAGRDGEAFMLGEARLAGGENVSPDRLSLTLNTLSDSRGNVSDYWIDSGSLIKK</sequence>
<evidence type="ECO:0000313" key="2">
    <source>
        <dbReference type="Proteomes" id="UP000659047"/>
    </source>
</evidence>
<dbReference type="InterPro" id="IPR043129">
    <property type="entry name" value="ATPase_NBD"/>
</dbReference>
<proteinExistence type="predicted"/>